<dbReference type="Gene3D" id="3.90.550.10">
    <property type="entry name" value="Spore Coat Polysaccharide Biosynthesis Protein SpsA, Chain A"/>
    <property type="match status" value="1"/>
</dbReference>
<name>A0ABZ0DBI4_9XANT</name>
<accession>A0ABZ0DBI4</accession>
<dbReference type="PANTHER" id="PTHR43179:SF12">
    <property type="entry name" value="GALACTOFURANOSYLTRANSFERASE GLFT2"/>
    <property type="match status" value="1"/>
</dbReference>
<dbReference type="InterPro" id="IPR029044">
    <property type="entry name" value="Nucleotide-diphossugar_trans"/>
</dbReference>
<evidence type="ECO:0000313" key="6">
    <source>
        <dbReference type="Proteomes" id="UP001304534"/>
    </source>
</evidence>
<reference evidence="5 6" key="1">
    <citation type="submission" date="2022-08" db="EMBL/GenBank/DDBJ databases">
        <title>Whole genome sequencing-based tracing of a 2022 introduction and outbreak of Xanthomonas hortorum pv. pelargonii.</title>
        <authorList>
            <person name="Iruegas-Bocardo F."/>
            <person name="Weisberg A.K."/>
            <person name="Riutta E.R."/>
            <person name="Kilday K."/>
            <person name="Bonkowski J.C."/>
            <person name="Creswell T."/>
            <person name="Daughtrey M.L."/>
            <person name="Rane K."/>
            <person name="Grunwald N.J."/>
            <person name="Chang J.H."/>
            <person name="Putnam M.L."/>
        </authorList>
    </citation>
    <scope>NUCLEOTIDE SEQUENCE [LARGE SCALE GENOMIC DNA]</scope>
    <source>
        <strain evidence="5 6">22-325</strain>
    </source>
</reference>
<comment type="similarity">
    <text evidence="1">Belongs to the glycosyltransferase 2 family.</text>
</comment>
<gene>
    <name evidence="5" type="ORF">NYR99_17055</name>
</gene>
<dbReference type="SUPFAM" id="SSF53448">
    <property type="entry name" value="Nucleotide-diphospho-sugar transferases"/>
    <property type="match status" value="1"/>
</dbReference>
<dbReference type="PANTHER" id="PTHR43179">
    <property type="entry name" value="RHAMNOSYLTRANSFERASE WBBL"/>
    <property type="match status" value="1"/>
</dbReference>
<organism evidence="5 6">
    <name type="scientific">Xanthomonas dyei</name>
    <dbReference type="NCBI Taxonomy" id="743699"/>
    <lineage>
        <taxon>Bacteria</taxon>
        <taxon>Pseudomonadati</taxon>
        <taxon>Pseudomonadota</taxon>
        <taxon>Gammaproteobacteria</taxon>
        <taxon>Lysobacterales</taxon>
        <taxon>Lysobacteraceae</taxon>
        <taxon>Xanthomonas</taxon>
    </lineage>
</organism>
<proteinExistence type="inferred from homology"/>
<keyword evidence="2" id="KW-0328">Glycosyltransferase</keyword>
<keyword evidence="6" id="KW-1185">Reference proteome</keyword>
<evidence type="ECO:0000256" key="2">
    <source>
        <dbReference type="ARBA" id="ARBA00022676"/>
    </source>
</evidence>
<dbReference type="InterPro" id="IPR001173">
    <property type="entry name" value="Glyco_trans_2-like"/>
</dbReference>
<feature type="domain" description="Glycosyltransferase 2-like" evidence="4">
    <location>
        <begin position="16"/>
        <end position="163"/>
    </location>
</feature>
<evidence type="ECO:0000256" key="1">
    <source>
        <dbReference type="ARBA" id="ARBA00006739"/>
    </source>
</evidence>
<dbReference type="Proteomes" id="UP001304534">
    <property type="component" value="Chromosome"/>
</dbReference>
<keyword evidence="3" id="KW-0808">Transferase</keyword>
<dbReference type="GeneID" id="95585619"/>
<evidence type="ECO:0000313" key="5">
    <source>
        <dbReference type="EMBL" id="WOB25429.1"/>
    </source>
</evidence>
<evidence type="ECO:0000256" key="3">
    <source>
        <dbReference type="ARBA" id="ARBA00022679"/>
    </source>
</evidence>
<dbReference type="EMBL" id="CP103840">
    <property type="protein sequence ID" value="WOB25429.1"/>
    <property type="molecule type" value="Genomic_DNA"/>
</dbReference>
<protein>
    <recommendedName>
        <fullName evidence="4">Glycosyltransferase 2-like domain-containing protein</fullName>
    </recommendedName>
</protein>
<sequence length="280" mass="30538">MLTPTVIGLTLHHRNAALTAACINSLLSHNAHHVLVVDNSADGGHSADSLYVMTTKKHRVSIVSPEYNLGFAAGVNKGLAEIAARFPDSQVLLINNDAILLPGALHLLCSQLLLNPEAMLVYPNIDHGGWVRGTVYYHRLTGLITDKKLPGSFSYPSGCCILINLIRTGTSLFDEDFFMYGEDVELGARLGSIPGAMIHVPSLLVRHEGSASSGMATRFYETRIAKAHIMLISKLSKNGIDRVMMTIGRLLILPTRALIRCIRYRSTMPLKALYHALVDA</sequence>
<dbReference type="Pfam" id="PF00535">
    <property type="entry name" value="Glycos_transf_2"/>
    <property type="match status" value="1"/>
</dbReference>
<dbReference type="RefSeq" id="WP_316687915.1">
    <property type="nucleotide sequence ID" value="NZ_CP103837.1"/>
</dbReference>
<evidence type="ECO:0000259" key="4">
    <source>
        <dbReference type="Pfam" id="PF00535"/>
    </source>
</evidence>